<feature type="region of interest" description="Disordered" evidence="1">
    <location>
        <begin position="47"/>
        <end position="90"/>
    </location>
</feature>
<keyword evidence="2" id="KW-1133">Transmembrane helix</keyword>
<organism evidence="4 5">
    <name type="scientific">Aphanomyces stellatus</name>
    <dbReference type="NCBI Taxonomy" id="120398"/>
    <lineage>
        <taxon>Eukaryota</taxon>
        <taxon>Sar</taxon>
        <taxon>Stramenopiles</taxon>
        <taxon>Oomycota</taxon>
        <taxon>Saprolegniomycetes</taxon>
        <taxon>Saprolegniales</taxon>
        <taxon>Verrucalvaceae</taxon>
        <taxon>Aphanomyces</taxon>
    </lineage>
</organism>
<dbReference type="InterPro" id="IPR031851">
    <property type="entry name" value="DUF4750"/>
</dbReference>
<protein>
    <submittedName>
        <fullName evidence="4">Aste57867_8174 protein</fullName>
    </submittedName>
</protein>
<gene>
    <name evidence="4" type="primary">Aste57867_8174</name>
    <name evidence="3" type="ORF">As57867_008144</name>
    <name evidence="4" type="ORF">ASTE57867_8174</name>
</gene>
<evidence type="ECO:0000256" key="2">
    <source>
        <dbReference type="SAM" id="Phobius"/>
    </source>
</evidence>
<reference evidence="4 5" key="1">
    <citation type="submission" date="2019-03" db="EMBL/GenBank/DDBJ databases">
        <authorList>
            <person name="Gaulin E."/>
            <person name="Dumas B."/>
        </authorList>
    </citation>
    <scope>NUCLEOTIDE SEQUENCE [LARGE SCALE GENOMIC DNA]</scope>
    <source>
        <strain evidence="4">CBS 568.67</strain>
    </source>
</reference>
<evidence type="ECO:0000313" key="5">
    <source>
        <dbReference type="Proteomes" id="UP000332933"/>
    </source>
</evidence>
<dbReference type="Proteomes" id="UP000332933">
    <property type="component" value="Unassembled WGS sequence"/>
</dbReference>
<dbReference type="EMBL" id="CAADRA010005114">
    <property type="protein sequence ID" value="VFT85062.1"/>
    <property type="molecule type" value="Genomic_DNA"/>
</dbReference>
<sequence length="90" mass="10208">MDKYLTRGAYVLGAICIVLLTLALGWIIVWKFLLSKIKFIRELLDLNPTKPAGPTAADAQRPTTFDERLRQYKENPHRRHTGSSLTKPTA</sequence>
<keyword evidence="5" id="KW-1185">Reference proteome</keyword>
<dbReference type="OrthoDB" id="25586at2759"/>
<accession>A0A485KJJ5</accession>
<dbReference type="EMBL" id="VJMH01005093">
    <property type="protein sequence ID" value="KAF0701324.1"/>
    <property type="molecule type" value="Genomic_DNA"/>
</dbReference>
<evidence type="ECO:0000313" key="4">
    <source>
        <dbReference type="EMBL" id="VFT85062.1"/>
    </source>
</evidence>
<dbReference type="Pfam" id="PF15938">
    <property type="entry name" value="DUF4750"/>
    <property type="match status" value="1"/>
</dbReference>
<reference evidence="3" key="2">
    <citation type="submission" date="2019-06" db="EMBL/GenBank/DDBJ databases">
        <title>Genomics analysis of Aphanomyces spp. identifies a new class of oomycete effector associated with host adaptation.</title>
        <authorList>
            <person name="Gaulin E."/>
        </authorList>
    </citation>
    <scope>NUCLEOTIDE SEQUENCE</scope>
    <source>
        <strain evidence="3">CBS 578.67</strain>
    </source>
</reference>
<name>A0A485KJJ5_9STRA</name>
<dbReference type="AlphaFoldDB" id="A0A485KJJ5"/>
<keyword evidence="2" id="KW-0812">Transmembrane</keyword>
<evidence type="ECO:0000313" key="3">
    <source>
        <dbReference type="EMBL" id="KAF0701324.1"/>
    </source>
</evidence>
<feature type="transmembrane region" description="Helical" evidence="2">
    <location>
        <begin position="12"/>
        <end position="34"/>
    </location>
</feature>
<feature type="compositionally biased region" description="Basic and acidic residues" evidence="1">
    <location>
        <begin position="64"/>
        <end position="75"/>
    </location>
</feature>
<proteinExistence type="predicted"/>
<evidence type="ECO:0000256" key="1">
    <source>
        <dbReference type="SAM" id="MobiDB-lite"/>
    </source>
</evidence>
<keyword evidence="2" id="KW-0472">Membrane</keyword>